<dbReference type="Pfam" id="PF04116">
    <property type="entry name" value="FA_hydroxylase"/>
    <property type="match status" value="1"/>
</dbReference>
<evidence type="ECO:0000313" key="10">
    <source>
        <dbReference type="Proteomes" id="UP000004095"/>
    </source>
</evidence>
<dbReference type="RefSeq" id="WP_002694892.1">
    <property type="nucleotide sequence ID" value="NZ_AAWS01000006.1"/>
</dbReference>
<sequence length="420" mass="48956">MNFDPVVIAIPMYFGLMGLELLVEQFQKTKRYRLNDAITNISCGVGQQAVKIFFQLITVAIYTLIYANLAFFKVENTVLNYIILFFAWDFCYYWAHRMNHEINLFWSGHQVHHQSEDYNLSVALRQSWFQIFFTSFFFWPLALLGFDPSAVVIVSGFNLLYQFWIHTEAIGKMGFLEWFMNTPSHHRVHHGRNPKYIDKNHAGTFIIWDRMFGTFQEEEEQPIYGITTPVNTWNPILVNFTHFQVIGKQLKETPGFINKLKVLFYKPGWRPESMGGMQYAPEVDHNQYQKFNTQTPAIVNWYVLFHYVLTLAGSAYFMSQIDKMDWTLKGIGVGLTLFAILTPGGLFERKNWVIPIEFSRLLITSSILLFLVYQTPLFVPFLIGCATICIVSAIWLIKIAHWFKSIHQQPITRTNQAAIS</sequence>
<dbReference type="GO" id="GO:0050479">
    <property type="term" value="F:glyceryl-ether monooxygenase activity"/>
    <property type="evidence" value="ECO:0007669"/>
    <property type="project" value="TreeGrafter"/>
</dbReference>
<proteinExistence type="predicted"/>
<keyword evidence="2 7" id="KW-0812">Transmembrane</keyword>
<evidence type="ECO:0000259" key="8">
    <source>
        <dbReference type="Pfam" id="PF04116"/>
    </source>
</evidence>
<dbReference type="AlphaFoldDB" id="A1ZGI0"/>
<dbReference type="GO" id="GO:0006643">
    <property type="term" value="P:membrane lipid metabolic process"/>
    <property type="evidence" value="ECO:0007669"/>
    <property type="project" value="TreeGrafter"/>
</dbReference>
<accession>A1ZGI0</accession>
<dbReference type="GO" id="GO:0005506">
    <property type="term" value="F:iron ion binding"/>
    <property type="evidence" value="ECO:0007669"/>
    <property type="project" value="InterPro"/>
</dbReference>
<dbReference type="eggNOG" id="COG3000">
    <property type="taxonomic scope" value="Bacteria"/>
</dbReference>
<feature type="transmembrane region" description="Helical" evidence="7">
    <location>
        <begin position="78"/>
        <end position="95"/>
    </location>
</feature>
<feature type="domain" description="Fatty acid hydroxylase" evidence="8">
    <location>
        <begin position="82"/>
        <end position="214"/>
    </location>
</feature>
<evidence type="ECO:0000256" key="4">
    <source>
        <dbReference type="ARBA" id="ARBA00023002"/>
    </source>
</evidence>
<evidence type="ECO:0000256" key="3">
    <source>
        <dbReference type="ARBA" id="ARBA00022989"/>
    </source>
</evidence>
<reference evidence="9 10" key="1">
    <citation type="submission" date="2007-01" db="EMBL/GenBank/DDBJ databases">
        <authorList>
            <person name="Haygood M."/>
            <person name="Podell S."/>
            <person name="Anderson C."/>
            <person name="Hopkinson B."/>
            <person name="Roe K."/>
            <person name="Barbeau K."/>
            <person name="Gaasterland T."/>
            <person name="Ferriera S."/>
            <person name="Johnson J."/>
            <person name="Kravitz S."/>
            <person name="Beeson K."/>
            <person name="Sutton G."/>
            <person name="Rogers Y.-H."/>
            <person name="Friedman R."/>
            <person name="Frazier M."/>
            <person name="Venter J.C."/>
        </authorList>
    </citation>
    <scope>NUCLEOTIDE SEQUENCE [LARGE SCALE GENOMIC DNA]</scope>
    <source>
        <strain evidence="9 10">ATCC 23134</strain>
    </source>
</reference>
<dbReference type="EMBL" id="AAWS01000006">
    <property type="protein sequence ID" value="EAY30597.1"/>
    <property type="molecule type" value="Genomic_DNA"/>
</dbReference>
<feature type="transmembrane region" description="Helical" evidence="7">
    <location>
        <begin position="52"/>
        <end position="72"/>
    </location>
</feature>
<keyword evidence="5" id="KW-0443">Lipid metabolism</keyword>
<gene>
    <name evidence="9" type="ORF">M23134_03235</name>
</gene>
<dbReference type="GO" id="GO:0012505">
    <property type="term" value="C:endomembrane system"/>
    <property type="evidence" value="ECO:0007669"/>
    <property type="project" value="UniProtKB-SubCell"/>
</dbReference>
<evidence type="ECO:0000256" key="1">
    <source>
        <dbReference type="ARBA" id="ARBA00004127"/>
    </source>
</evidence>
<keyword evidence="4" id="KW-0560">Oxidoreductase</keyword>
<dbReference type="InterPro" id="IPR006694">
    <property type="entry name" value="Fatty_acid_hydroxylase"/>
</dbReference>
<feature type="transmembrane region" description="Helical" evidence="7">
    <location>
        <begin position="378"/>
        <end position="397"/>
    </location>
</feature>
<feature type="transmembrane region" description="Helical" evidence="7">
    <location>
        <begin position="330"/>
        <end position="347"/>
    </location>
</feature>
<keyword evidence="10" id="KW-1185">Reference proteome</keyword>
<protein>
    <submittedName>
        <fullName evidence="9">Sterol desaturase family protein</fullName>
    </submittedName>
</protein>
<evidence type="ECO:0000256" key="2">
    <source>
        <dbReference type="ARBA" id="ARBA00022692"/>
    </source>
</evidence>
<feature type="transmembrane region" description="Helical" evidence="7">
    <location>
        <begin position="299"/>
        <end position="318"/>
    </location>
</feature>
<dbReference type="GO" id="GO:0016020">
    <property type="term" value="C:membrane"/>
    <property type="evidence" value="ECO:0007669"/>
    <property type="project" value="GOC"/>
</dbReference>
<comment type="subcellular location">
    <subcellularLocation>
        <location evidence="1">Endomembrane system</location>
        <topology evidence="1">Multi-pass membrane protein</topology>
    </subcellularLocation>
</comment>
<dbReference type="GO" id="GO:0008610">
    <property type="term" value="P:lipid biosynthetic process"/>
    <property type="evidence" value="ECO:0007669"/>
    <property type="project" value="InterPro"/>
</dbReference>
<feature type="transmembrane region" description="Helical" evidence="7">
    <location>
        <begin position="6"/>
        <end position="23"/>
    </location>
</feature>
<keyword evidence="6 7" id="KW-0472">Membrane</keyword>
<evidence type="ECO:0000256" key="5">
    <source>
        <dbReference type="ARBA" id="ARBA00023098"/>
    </source>
</evidence>
<keyword evidence="3 7" id="KW-1133">Transmembrane helix</keyword>
<organism evidence="9 10">
    <name type="scientific">Microscilla marina ATCC 23134</name>
    <dbReference type="NCBI Taxonomy" id="313606"/>
    <lineage>
        <taxon>Bacteria</taxon>
        <taxon>Pseudomonadati</taxon>
        <taxon>Bacteroidota</taxon>
        <taxon>Cytophagia</taxon>
        <taxon>Cytophagales</taxon>
        <taxon>Microscillaceae</taxon>
        <taxon>Microscilla</taxon>
    </lineage>
</organism>
<dbReference type="OrthoDB" id="9770329at2"/>
<dbReference type="Proteomes" id="UP000004095">
    <property type="component" value="Unassembled WGS sequence"/>
</dbReference>
<dbReference type="PANTHER" id="PTHR21624">
    <property type="entry name" value="STEROL DESATURASE-RELATED PROTEIN"/>
    <property type="match status" value="1"/>
</dbReference>
<evidence type="ECO:0000256" key="6">
    <source>
        <dbReference type="ARBA" id="ARBA00023136"/>
    </source>
</evidence>
<evidence type="ECO:0000313" key="9">
    <source>
        <dbReference type="EMBL" id="EAY30597.1"/>
    </source>
</evidence>
<evidence type="ECO:0000256" key="7">
    <source>
        <dbReference type="SAM" id="Phobius"/>
    </source>
</evidence>
<name>A1ZGI0_MICM2</name>
<dbReference type="PANTHER" id="PTHR21624:SF1">
    <property type="entry name" value="ALKYLGLYCEROL MONOOXYGENASE"/>
    <property type="match status" value="1"/>
</dbReference>
<feature type="transmembrane region" description="Helical" evidence="7">
    <location>
        <begin position="354"/>
        <end position="372"/>
    </location>
</feature>
<dbReference type="InterPro" id="IPR051689">
    <property type="entry name" value="Sterol_desaturase/TMEM195"/>
</dbReference>
<comment type="caution">
    <text evidence="9">The sequence shown here is derived from an EMBL/GenBank/DDBJ whole genome shotgun (WGS) entry which is preliminary data.</text>
</comment>